<dbReference type="InterPro" id="IPR010559">
    <property type="entry name" value="Sig_transdc_His_kin_internal"/>
</dbReference>
<comment type="caution">
    <text evidence="9">The sequence shown here is derived from an EMBL/GenBank/DDBJ whole genome shotgun (WGS) entry which is preliminary data.</text>
</comment>
<feature type="domain" description="HAMP" evidence="8">
    <location>
        <begin position="313"/>
        <end position="365"/>
    </location>
</feature>
<dbReference type="InterPro" id="IPR036890">
    <property type="entry name" value="HATPase_C_sf"/>
</dbReference>
<dbReference type="InterPro" id="IPR050640">
    <property type="entry name" value="Bact_2-comp_sensor_kinase"/>
</dbReference>
<dbReference type="EMBL" id="JAGKSP010000002">
    <property type="protein sequence ID" value="MBP3962783.1"/>
    <property type="molecule type" value="Genomic_DNA"/>
</dbReference>
<proteinExistence type="predicted"/>
<protein>
    <submittedName>
        <fullName evidence="9">Histidine kinase</fullName>
    </submittedName>
</protein>
<accession>A0ABS5C9W2</accession>
<evidence type="ECO:0000259" key="8">
    <source>
        <dbReference type="PROSITE" id="PS50885"/>
    </source>
</evidence>
<sequence length="593" mass="68548">MNQKRTLRFKFILGFFIVTTPLIFFLFYNNFYAMNVVRAEVSQSYYNFLETQVSSLDQTLEETNNYILRLGSSDFSYTNLIPLTLYPKDNGDYFMAKQWLLRKFDDDLSVYKGIKTFFVYSKKNNDMISVKKSYEDTQEFDGVLYSFFEQHKNDMDTQNWTVTSWNDKFYLVRVIPISPNEINRELYVGALIDINHLIQPLRQSNFGNSGKELLLMSNTGTSLIETTLSSDNVNEIVKKLEHNEMKYVSFTKSSSGSKYMLVGLPFQYAPISLAVFIPEKVVLQKLLYFQRLLFLLPIGLIIILVFYLLFVKNVLLRPMNILIKGMQSIGRGNLDVRLGDHSTKEFSFLVETFNKMASQIQSLKINVYEEMLRAQKAEFNHLQAQINPHFYLNSLNIIFSLSVLEENLLVQKMTQHLGDYFRFITRSHRDTITLAEEIGHIENYLEIQKLRFPEKLTFQITIPGMYKTYSISPLIIQPFVENAIIHGMDKGKAVFHIAIAVRQSEASSVCYEVCISDSGKGFAPDKLQMFQAGQYAEGQGSGDKHLGIWNVHHRLRMKYGEAFNILFENGARKGAVVRLIIPKQSPYEEQGDL</sequence>
<evidence type="ECO:0000256" key="6">
    <source>
        <dbReference type="ARBA" id="ARBA00023136"/>
    </source>
</evidence>
<dbReference type="Proteomes" id="UP000673394">
    <property type="component" value="Unassembled WGS sequence"/>
</dbReference>
<evidence type="ECO:0000256" key="1">
    <source>
        <dbReference type="ARBA" id="ARBA00004651"/>
    </source>
</evidence>
<evidence type="ECO:0000256" key="7">
    <source>
        <dbReference type="SAM" id="Phobius"/>
    </source>
</evidence>
<dbReference type="CDD" id="cd06225">
    <property type="entry name" value="HAMP"/>
    <property type="match status" value="1"/>
</dbReference>
<organism evidence="9 10">
    <name type="scientific">Paenibacillus lignilyticus</name>
    <dbReference type="NCBI Taxonomy" id="1172615"/>
    <lineage>
        <taxon>Bacteria</taxon>
        <taxon>Bacillati</taxon>
        <taxon>Bacillota</taxon>
        <taxon>Bacilli</taxon>
        <taxon>Bacillales</taxon>
        <taxon>Paenibacillaceae</taxon>
        <taxon>Paenibacillus</taxon>
    </lineage>
</organism>
<evidence type="ECO:0000313" key="10">
    <source>
        <dbReference type="Proteomes" id="UP000673394"/>
    </source>
</evidence>
<dbReference type="PANTHER" id="PTHR34220:SF7">
    <property type="entry name" value="SENSOR HISTIDINE KINASE YPDA"/>
    <property type="match status" value="1"/>
</dbReference>
<gene>
    <name evidence="9" type="ORF">I8J30_08700</name>
</gene>
<keyword evidence="2" id="KW-1003">Cell membrane</keyword>
<dbReference type="InterPro" id="IPR003660">
    <property type="entry name" value="HAMP_dom"/>
</dbReference>
<dbReference type="GO" id="GO:0016301">
    <property type="term" value="F:kinase activity"/>
    <property type="evidence" value="ECO:0007669"/>
    <property type="project" value="UniProtKB-KW"/>
</dbReference>
<dbReference type="InterPro" id="IPR003594">
    <property type="entry name" value="HATPase_dom"/>
</dbReference>
<evidence type="ECO:0000313" key="9">
    <source>
        <dbReference type="EMBL" id="MBP3962783.1"/>
    </source>
</evidence>
<feature type="transmembrane region" description="Helical" evidence="7">
    <location>
        <begin position="7"/>
        <end position="28"/>
    </location>
</feature>
<dbReference type="SUPFAM" id="SSF158472">
    <property type="entry name" value="HAMP domain-like"/>
    <property type="match status" value="1"/>
</dbReference>
<keyword evidence="7" id="KW-1133">Transmembrane helix</keyword>
<keyword evidence="4" id="KW-0808">Transferase</keyword>
<dbReference type="SMART" id="SM00304">
    <property type="entry name" value="HAMP"/>
    <property type="match status" value="1"/>
</dbReference>
<dbReference type="PROSITE" id="PS50885">
    <property type="entry name" value="HAMP"/>
    <property type="match status" value="1"/>
</dbReference>
<keyword evidence="3" id="KW-0597">Phosphoprotein</keyword>
<keyword evidence="7" id="KW-0812">Transmembrane</keyword>
<dbReference type="Pfam" id="PF02518">
    <property type="entry name" value="HATPase_c"/>
    <property type="match status" value="1"/>
</dbReference>
<dbReference type="RefSeq" id="WP_210657226.1">
    <property type="nucleotide sequence ID" value="NZ_JAGKSP010000002.1"/>
</dbReference>
<comment type="subcellular location">
    <subcellularLocation>
        <location evidence="1">Cell membrane</location>
        <topology evidence="1">Multi-pass membrane protein</topology>
    </subcellularLocation>
</comment>
<keyword evidence="6 7" id="KW-0472">Membrane</keyword>
<dbReference type="Pfam" id="PF00672">
    <property type="entry name" value="HAMP"/>
    <property type="match status" value="1"/>
</dbReference>
<evidence type="ECO:0000256" key="3">
    <source>
        <dbReference type="ARBA" id="ARBA00022553"/>
    </source>
</evidence>
<dbReference type="Pfam" id="PF06580">
    <property type="entry name" value="His_kinase"/>
    <property type="match status" value="1"/>
</dbReference>
<evidence type="ECO:0000256" key="4">
    <source>
        <dbReference type="ARBA" id="ARBA00022679"/>
    </source>
</evidence>
<dbReference type="PANTHER" id="PTHR34220">
    <property type="entry name" value="SENSOR HISTIDINE KINASE YPDA"/>
    <property type="match status" value="1"/>
</dbReference>
<name>A0ABS5C9W2_9BACL</name>
<keyword evidence="10" id="KW-1185">Reference proteome</keyword>
<dbReference type="Gene3D" id="3.30.565.10">
    <property type="entry name" value="Histidine kinase-like ATPase, C-terminal domain"/>
    <property type="match status" value="1"/>
</dbReference>
<evidence type="ECO:0000256" key="5">
    <source>
        <dbReference type="ARBA" id="ARBA00022777"/>
    </source>
</evidence>
<feature type="transmembrane region" description="Helical" evidence="7">
    <location>
        <begin position="289"/>
        <end position="310"/>
    </location>
</feature>
<dbReference type="SUPFAM" id="SSF55874">
    <property type="entry name" value="ATPase domain of HSP90 chaperone/DNA topoisomerase II/histidine kinase"/>
    <property type="match status" value="1"/>
</dbReference>
<dbReference type="Gene3D" id="6.10.340.10">
    <property type="match status" value="1"/>
</dbReference>
<keyword evidence="5 9" id="KW-0418">Kinase</keyword>
<reference evidence="9 10" key="1">
    <citation type="submission" date="2021-04" db="EMBL/GenBank/DDBJ databases">
        <title>Paenibacillus sp. DLE-14 whole genome sequence.</title>
        <authorList>
            <person name="Ham Y.J."/>
        </authorList>
    </citation>
    <scope>NUCLEOTIDE SEQUENCE [LARGE SCALE GENOMIC DNA]</scope>
    <source>
        <strain evidence="9 10">DLE-14</strain>
    </source>
</reference>
<evidence type="ECO:0000256" key="2">
    <source>
        <dbReference type="ARBA" id="ARBA00022475"/>
    </source>
</evidence>